<protein>
    <recommendedName>
        <fullName evidence="1">Endonuclease/exonuclease/phosphatase domain-containing protein</fullName>
    </recommendedName>
</protein>
<keyword evidence="3" id="KW-1185">Reference proteome</keyword>
<dbReference type="Proteomes" id="UP001516400">
    <property type="component" value="Unassembled WGS sequence"/>
</dbReference>
<organism evidence="2 3">
    <name type="scientific">Cryptolaemus montrouzieri</name>
    <dbReference type="NCBI Taxonomy" id="559131"/>
    <lineage>
        <taxon>Eukaryota</taxon>
        <taxon>Metazoa</taxon>
        <taxon>Ecdysozoa</taxon>
        <taxon>Arthropoda</taxon>
        <taxon>Hexapoda</taxon>
        <taxon>Insecta</taxon>
        <taxon>Pterygota</taxon>
        <taxon>Neoptera</taxon>
        <taxon>Endopterygota</taxon>
        <taxon>Coleoptera</taxon>
        <taxon>Polyphaga</taxon>
        <taxon>Cucujiformia</taxon>
        <taxon>Coccinelloidea</taxon>
        <taxon>Coccinellidae</taxon>
        <taxon>Scymninae</taxon>
        <taxon>Scymnini</taxon>
        <taxon>Cryptolaemus</taxon>
    </lineage>
</organism>
<name>A0ABD2P9V0_9CUCU</name>
<dbReference type="Pfam" id="PF14529">
    <property type="entry name" value="Exo_endo_phos_2"/>
    <property type="match status" value="1"/>
</dbReference>
<dbReference type="CDD" id="cd09076">
    <property type="entry name" value="L1-EN"/>
    <property type="match status" value="1"/>
</dbReference>
<evidence type="ECO:0000313" key="3">
    <source>
        <dbReference type="Proteomes" id="UP001516400"/>
    </source>
</evidence>
<proteinExistence type="predicted"/>
<dbReference type="InterPro" id="IPR005135">
    <property type="entry name" value="Endo/exonuclease/phosphatase"/>
</dbReference>
<comment type="caution">
    <text evidence="2">The sequence shown here is derived from an EMBL/GenBank/DDBJ whole genome shotgun (WGS) entry which is preliminary data.</text>
</comment>
<dbReference type="PANTHER" id="PTHR23227">
    <property type="entry name" value="BUCENTAUR RELATED"/>
    <property type="match status" value="1"/>
</dbReference>
<dbReference type="SUPFAM" id="SSF56219">
    <property type="entry name" value="DNase I-like"/>
    <property type="match status" value="1"/>
</dbReference>
<gene>
    <name evidence="2" type="ORF">HHI36_001991</name>
</gene>
<dbReference type="InterPro" id="IPR027124">
    <property type="entry name" value="Swc5/CFDP1/2"/>
</dbReference>
<evidence type="ECO:0000313" key="2">
    <source>
        <dbReference type="EMBL" id="KAL3287522.1"/>
    </source>
</evidence>
<dbReference type="PANTHER" id="PTHR23227:SF67">
    <property type="entry name" value="CRANIOFACIAL DEVELOPMENT PROTEIN 2-LIKE"/>
    <property type="match status" value="1"/>
</dbReference>
<dbReference type="InterPro" id="IPR036691">
    <property type="entry name" value="Endo/exonu/phosph_ase_sf"/>
</dbReference>
<dbReference type="Gene3D" id="3.60.10.10">
    <property type="entry name" value="Endonuclease/exonuclease/phosphatase"/>
    <property type="match status" value="1"/>
</dbReference>
<accession>A0ABD2P9V0</accession>
<evidence type="ECO:0000259" key="1">
    <source>
        <dbReference type="Pfam" id="PF14529"/>
    </source>
</evidence>
<feature type="domain" description="Endonuclease/exonuclease/phosphatase" evidence="1">
    <location>
        <begin position="149"/>
        <end position="286"/>
    </location>
</feature>
<sequence length="331" mass="38208">MSNFTTKILQASRAIGSESCTDASVRLTDSGGGKNSKETSAKDQRHFEKLYIATYNVRILRSESHLERLEEELLNIKWDILGISETGELATTLKSGHLLYQNNTETNDHLGGDAFLIHKRLKPRIVTTKSISEKVIYIVIKVNKRYNLQVIHVYAPTTSSDDETVEQLYEDITHAKTGENAKYVVMMGDFNAKIGRNYDTEIRHIGRFGSGEKNSWGEMLIKFCKTEDLYCVNSFFQNPETRRWNWKSPDGKVKNEIDSIILNKREICYNVSVLNKFDTNSDHRLVRATIRHETKFELTKMILKKQKYPTLEVRCIVRNREKFEKAVTTNL</sequence>
<dbReference type="EMBL" id="JABFTP020000185">
    <property type="protein sequence ID" value="KAL3287522.1"/>
    <property type="molecule type" value="Genomic_DNA"/>
</dbReference>
<dbReference type="AlphaFoldDB" id="A0ABD2P9V0"/>
<reference evidence="2 3" key="1">
    <citation type="journal article" date="2021" name="BMC Biol.">
        <title>Horizontally acquired antibacterial genes associated with adaptive radiation of ladybird beetles.</title>
        <authorList>
            <person name="Li H.S."/>
            <person name="Tang X.F."/>
            <person name="Huang Y.H."/>
            <person name="Xu Z.Y."/>
            <person name="Chen M.L."/>
            <person name="Du X.Y."/>
            <person name="Qiu B.Y."/>
            <person name="Chen P.T."/>
            <person name="Zhang W."/>
            <person name="Slipinski A."/>
            <person name="Escalona H.E."/>
            <person name="Waterhouse R.M."/>
            <person name="Zwick A."/>
            <person name="Pang H."/>
        </authorList>
    </citation>
    <scope>NUCLEOTIDE SEQUENCE [LARGE SCALE GENOMIC DNA]</scope>
    <source>
        <strain evidence="2">SYSU2018</strain>
    </source>
</reference>